<dbReference type="OrthoDB" id="9803333at2"/>
<evidence type="ECO:0000313" key="4">
    <source>
        <dbReference type="Proteomes" id="UP000287188"/>
    </source>
</evidence>
<keyword evidence="2" id="KW-0560">Oxidoreductase</keyword>
<evidence type="ECO:0000256" key="2">
    <source>
        <dbReference type="ARBA" id="ARBA00023002"/>
    </source>
</evidence>
<dbReference type="Proteomes" id="UP000287188">
    <property type="component" value="Unassembled WGS sequence"/>
</dbReference>
<dbReference type="CDD" id="cd05233">
    <property type="entry name" value="SDR_c"/>
    <property type="match status" value="1"/>
</dbReference>
<dbReference type="EMBL" id="BIFS01000002">
    <property type="protein sequence ID" value="GCE22756.1"/>
    <property type="molecule type" value="Genomic_DNA"/>
</dbReference>
<dbReference type="Pfam" id="PF13561">
    <property type="entry name" value="adh_short_C2"/>
    <property type="match status" value="1"/>
</dbReference>
<protein>
    <submittedName>
        <fullName evidence="3">3-ketoacyl-ACP reductase</fullName>
    </submittedName>
</protein>
<organism evidence="3 4">
    <name type="scientific">Dictyobacter kobayashii</name>
    <dbReference type="NCBI Taxonomy" id="2014872"/>
    <lineage>
        <taxon>Bacteria</taxon>
        <taxon>Bacillati</taxon>
        <taxon>Chloroflexota</taxon>
        <taxon>Ktedonobacteria</taxon>
        <taxon>Ktedonobacterales</taxon>
        <taxon>Dictyobacteraceae</taxon>
        <taxon>Dictyobacter</taxon>
    </lineage>
</organism>
<evidence type="ECO:0000256" key="1">
    <source>
        <dbReference type="ARBA" id="ARBA00006484"/>
    </source>
</evidence>
<dbReference type="PRINTS" id="PR00080">
    <property type="entry name" value="SDRFAMILY"/>
</dbReference>
<comment type="similarity">
    <text evidence="1">Belongs to the short-chain dehydrogenases/reductases (SDR) family.</text>
</comment>
<sequence length="254" mass="27394">MDPNSTPRRIAIVTGASRAHGIGAAVCKALAAEGTDIFFTYWTAFDRNTYGTAGEPEALQEAIWKTGVRCVRMEVDQAQPEAATQIMDFVEDQLGSPTILVNNAAYSARDGYEELDAAILDAHYAVNIRGTLLLSVEFARRFQSTFNGHIVNLISGQAQPMPDELAYGASKGAIEAFTISLAAALAPKSITVNAIDPGPTDTGWMTKELKRHLNQIAPQGRIGQPEDAARLITFLTSENSNWITGQIIHSRGGM</sequence>
<dbReference type="GO" id="GO:0016614">
    <property type="term" value="F:oxidoreductase activity, acting on CH-OH group of donors"/>
    <property type="evidence" value="ECO:0007669"/>
    <property type="project" value="UniProtKB-ARBA"/>
</dbReference>
<dbReference type="PRINTS" id="PR00081">
    <property type="entry name" value="GDHRDH"/>
</dbReference>
<dbReference type="AlphaFoldDB" id="A0A402AUD7"/>
<dbReference type="SUPFAM" id="SSF51735">
    <property type="entry name" value="NAD(P)-binding Rossmann-fold domains"/>
    <property type="match status" value="1"/>
</dbReference>
<dbReference type="InterPro" id="IPR036291">
    <property type="entry name" value="NAD(P)-bd_dom_sf"/>
</dbReference>
<name>A0A402AUD7_9CHLR</name>
<dbReference type="InterPro" id="IPR002347">
    <property type="entry name" value="SDR_fam"/>
</dbReference>
<evidence type="ECO:0000313" key="3">
    <source>
        <dbReference type="EMBL" id="GCE22756.1"/>
    </source>
</evidence>
<comment type="caution">
    <text evidence="3">The sequence shown here is derived from an EMBL/GenBank/DDBJ whole genome shotgun (WGS) entry which is preliminary data.</text>
</comment>
<gene>
    <name evidence="3" type="primary">fabG</name>
    <name evidence="3" type="ORF">KDK_65560</name>
</gene>
<dbReference type="RefSeq" id="WP_126555993.1">
    <property type="nucleotide sequence ID" value="NZ_BIFS01000002.1"/>
</dbReference>
<keyword evidence="4" id="KW-1185">Reference proteome</keyword>
<dbReference type="Gene3D" id="3.40.50.720">
    <property type="entry name" value="NAD(P)-binding Rossmann-like Domain"/>
    <property type="match status" value="1"/>
</dbReference>
<accession>A0A402AUD7</accession>
<proteinExistence type="inferred from homology"/>
<dbReference type="InterPro" id="IPR020904">
    <property type="entry name" value="Sc_DH/Rdtase_CS"/>
</dbReference>
<reference evidence="4" key="1">
    <citation type="submission" date="2018-12" db="EMBL/GenBank/DDBJ databases">
        <title>Tengunoibacter tsumagoiensis gen. nov., sp. nov., Dictyobacter kobayashii sp. nov., D. alpinus sp. nov., and D. joshuensis sp. nov. and description of Dictyobacteraceae fam. nov. within the order Ktedonobacterales isolated from Tengu-no-mugimeshi.</title>
        <authorList>
            <person name="Wang C.M."/>
            <person name="Zheng Y."/>
            <person name="Sakai Y."/>
            <person name="Toyoda A."/>
            <person name="Minakuchi Y."/>
            <person name="Abe K."/>
            <person name="Yokota A."/>
            <person name="Yabe S."/>
        </authorList>
    </citation>
    <scope>NUCLEOTIDE SEQUENCE [LARGE SCALE GENOMIC DNA]</scope>
    <source>
        <strain evidence="4">Uno11</strain>
    </source>
</reference>
<dbReference type="NCBIfam" id="NF009389">
    <property type="entry name" value="PRK12748.1"/>
    <property type="match status" value="1"/>
</dbReference>
<dbReference type="PANTHER" id="PTHR48107:SF7">
    <property type="entry name" value="RE15974P"/>
    <property type="match status" value="1"/>
</dbReference>
<dbReference type="PANTHER" id="PTHR48107">
    <property type="entry name" value="NADPH-DEPENDENT ALDEHYDE REDUCTASE-LIKE PROTEIN, CHLOROPLASTIC-RELATED"/>
    <property type="match status" value="1"/>
</dbReference>
<dbReference type="PROSITE" id="PS00061">
    <property type="entry name" value="ADH_SHORT"/>
    <property type="match status" value="1"/>
</dbReference>